<reference evidence="4 5" key="1">
    <citation type="journal article" date="2018" name="Sci. Rep.">
        <title>Comparative analysis of the Pocillopora damicornis genome highlights role of immune system in coral evolution.</title>
        <authorList>
            <person name="Cunning R."/>
            <person name="Bay R.A."/>
            <person name="Gillette P."/>
            <person name="Baker A.C."/>
            <person name="Traylor-Knowles N."/>
        </authorList>
    </citation>
    <scope>NUCLEOTIDE SEQUENCE [LARGE SCALE GENOMIC DNA]</scope>
    <source>
        <strain evidence="4">RSMAS</strain>
        <tissue evidence="4">Whole animal</tissue>
    </source>
</reference>
<dbReference type="Proteomes" id="UP000275408">
    <property type="component" value="Unassembled WGS sequence"/>
</dbReference>
<feature type="region of interest" description="Disordered" evidence="2">
    <location>
        <begin position="462"/>
        <end position="503"/>
    </location>
</feature>
<dbReference type="InterPro" id="IPR011993">
    <property type="entry name" value="PH-like_dom_sf"/>
</dbReference>
<dbReference type="InterPro" id="IPR006020">
    <property type="entry name" value="PTB/PI_dom"/>
</dbReference>
<comment type="caution">
    <text evidence="4">The sequence shown here is derived from an EMBL/GenBank/DDBJ whole genome shotgun (WGS) entry which is preliminary data.</text>
</comment>
<dbReference type="STRING" id="46731.A0A3M6TBB9"/>
<dbReference type="PROSITE" id="PS01179">
    <property type="entry name" value="PID"/>
    <property type="match status" value="1"/>
</dbReference>
<proteinExistence type="predicted"/>
<name>A0A3M6TBB9_POCDA</name>
<gene>
    <name evidence="4" type="ORF">pdam_00005895</name>
</gene>
<sequence>MPGKLRRHDYDLVEEAYDSKSPVHNEDAFEHGIAFKVKYIGTKEIHKPSSRAEIVTAMRRIRYEYKVYGTKKERTELSVAVSGIKVVRREEGKRSWITQHKKKNSYVATEVMQYPINRIFYVSHDSQDLQIFSFISKDDDLFKCSVFKASNKADAIHIVRTVGQAFEVCHRRTLSQVAQENNIKNEQDKLETDGPTSDVPTATEGTNSAGGQIDFSSDSVWATKDYPPEAEAGIAPLTIQQLRHIYQQQLDHQRQETQAAQAKIKLLSQHLDDETAARQVLQNQLNQVLKQNKDLITTITQLVDQVQTMQNQMHGRGDSGVSLSLDMDGKISSGSALHSQVSSSVGSSPVKDGLLSAATAAQKRRMLGDPVFPTIPPPAMTPSPVMSHRSVMDPLDGSVTSLQSSSKVASAESFIRNTVPESGPLPTLVDLGSSDLEMVEPRHEPFPQQFLQFTFDSSTNFEPGKVDSASNGSLTQFNGVGSKANTSLPQNSSGTSPVLNGNF</sequence>
<feature type="compositionally biased region" description="Polar residues" evidence="2">
    <location>
        <begin position="194"/>
        <end position="215"/>
    </location>
</feature>
<feature type="compositionally biased region" description="Polar residues" evidence="2">
    <location>
        <begin position="468"/>
        <end position="503"/>
    </location>
</feature>
<evidence type="ECO:0000259" key="3">
    <source>
        <dbReference type="PROSITE" id="PS01179"/>
    </source>
</evidence>
<dbReference type="PANTHER" id="PTHR11232:SF17">
    <property type="entry name" value="CAPON-LIKE PROTEIN"/>
    <property type="match status" value="1"/>
</dbReference>
<dbReference type="OrthoDB" id="10030336at2759"/>
<dbReference type="SUPFAM" id="SSF50729">
    <property type="entry name" value="PH domain-like"/>
    <property type="match status" value="1"/>
</dbReference>
<protein>
    <recommendedName>
        <fullName evidence="3">PID domain-containing protein</fullName>
    </recommendedName>
</protein>
<accession>A0A3M6TBB9</accession>
<keyword evidence="5" id="KW-1185">Reference proteome</keyword>
<dbReference type="AlphaFoldDB" id="A0A3M6TBB9"/>
<feature type="compositionally biased region" description="Basic and acidic residues" evidence="2">
    <location>
        <begin position="183"/>
        <end position="192"/>
    </location>
</feature>
<dbReference type="Pfam" id="PF00640">
    <property type="entry name" value="PID"/>
    <property type="match status" value="1"/>
</dbReference>
<dbReference type="PANTHER" id="PTHR11232">
    <property type="entry name" value="PHOSPHOTYROSINE INTERACTION DOMAIN-CONTAINING FAMILY MEMBER"/>
    <property type="match status" value="1"/>
</dbReference>
<keyword evidence="1" id="KW-0175">Coiled coil</keyword>
<evidence type="ECO:0000256" key="1">
    <source>
        <dbReference type="SAM" id="Coils"/>
    </source>
</evidence>
<dbReference type="SMART" id="SM00462">
    <property type="entry name" value="PTB"/>
    <property type="match status" value="1"/>
</dbReference>
<evidence type="ECO:0000256" key="2">
    <source>
        <dbReference type="SAM" id="MobiDB-lite"/>
    </source>
</evidence>
<feature type="domain" description="PID" evidence="3">
    <location>
        <begin position="32"/>
        <end position="180"/>
    </location>
</feature>
<dbReference type="EMBL" id="RCHS01003956">
    <property type="protein sequence ID" value="RMX38697.1"/>
    <property type="molecule type" value="Genomic_DNA"/>
</dbReference>
<dbReference type="Gene3D" id="2.30.29.30">
    <property type="entry name" value="Pleckstrin-homology domain (PH domain)/Phosphotyrosine-binding domain (PTB)"/>
    <property type="match status" value="1"/>
</dbReference>
<organism evidence="4 5">
    <name type="scientific">Pocillopora damicornis</name>
    <name type="common">Cauliflower coral</name>
    <name type="synonym">Millepora damicornis</name>
    <dbReference type="NCBI Taxonomy" id="46731"/>
    <lineage>
        <taxon>Eukaryota</taxon>
        <taxon>Metazoa</taxon>
        <taxon>Cnidaria</taxon>
        <taxon>Anthozoa</taxon>
        <taxon>Hexacorallia</taxon>
        <taxon>Scleractinia</taxon>
        <taxon>Astrocoeniina</taxon>
        <taxon>Pocilloporidae</taxon>
        <taxon>Pocillopora</taxon>
    </lineage>
</organism>
<dbReference type="InterPro" id="IPR051133">
    <property type="entry name" value="Adapter_Engulfment-Domain"/>
</dbReference>
<evidence type="ECO:0000313" key="5">
    <source>
        <dbReference type="Proteomes" id="UP000275408"/>
    </source>
</evidence>
<feature type="region of interest" description="Disordered" evidence="2">
    <location>
        <begin position="179"/>
        <end position="215"/>
    </location>
</feature>
<dbReference type="GO" id="GO:0050998">
    <property type="term" value="F:nitric-oxide synthase binding"/>
    <property type="evidence" value="ECO:0007669"/>
    <property type="project" value="TreeGrafter"/>
</dbReference>
<evidence type="ECO:0000313" key="4">
    <source>
        <dbReference type="EMBL" id="RMX38697.1"/>
    </source>
</evidence>
<feature type="coiled-coil region" evidence="1">
    <location>
        <begin position="271"/>
        <end position="298"/>
    </location>
</feature>